<reference evidence="2 3" key="1">
    <citation type="submission" date="2018-03" db="EMBL/GenBank/DDBJ databases">
        <title>Genomic Encyclopedia of Type Strains, Phase III (KMG-III): the genomes of soil and plant-associated and newly described type strains.</title>
        <authorList>
            <person name="Whitman W."/>
        </authorList>
    </citation>
    <scope>NUCLEOTIDE SEQUENCE [LARGE SCALE GENOMIC DNA]</scope>
    <source>
        <strain evidence="2 3">CGMCC 1.12259</strain>
    </source>
</reference>
<gene>
    <name evidence="2" type="ORF">B0H99_101193</name>
</gene>
<dbReference type="OrthoDB" id="2360594at2"/>
<name>A0A2P8H6U4_9BACL</name>
<dbReference type="Pfam" id="PF21747">
    <property type="entry name" value="YpoC"/>
    <property type="match status" value="1"/>
</dbReference>
<sequence>MKLSQKLTKEQTDPFFEEWRAKAAIISDLHKQRDKQAKDEMEAGILLYNKLLAHCLETGAIPGVKVLAPINGEERLAFVASQPGNFAAFRQLDELFAEMKKIIAAKRIHLKRFEQD</sequence>
<protein>
    <recommendedName>
        <fullName evidence="1">YpoC-like domain-containing protein</fullName>
    </recommendedName>
</protein>
<evidence type="ECO:0000313" key="2">
    <source>
        <dbReference type="EMBL" id="PSL41946.1"/>
    </source>
</evidence>
<dbReference type="Proteomes" id="UP000242682">
    <property type="component" value="Unassembled WGS sequence"/>
</dbReference>
<feature type="domain" description="YpoC-like" evidence="1">
    <location>
        <begin position="10"/>
        <end position="109"/>
    </location>
</feature>
<dbReference type="RefSeq" id="WP_106531747.1">
    <property type="nucleotide sequence ID" value="NZ_PYAT01000001.1"/>
</dbReference>
<organism evidence="2 3">
    <name type="scientific">Planomicrobium soli</name>
    <dbReference type="NCBI Taxonomy" id="1176648"/>
    <lineage>
        <taxon>Bacteria</taxon>
        <taxon>Bacillati</taxon>
        <taxon>Bacillota</taxon>
        <taxon>Bacilli</taxon>
        <taxon>Bacillales</taxon>
        <taxon>Caryophanaceae</taxon>
        <taxon>Planomicrobium</taxon>
    </lineage>
</organism>
<evidence type="ECO:0000259" key="1">
    <source>
        <dbReference type="Pfam" id="PF21747"/>
    </source>
</evidence>
<dbReference type="AlphaFoldDB" id="A0A2P8H6U4"/>
<evidence type="ECO:0000313" key="3">
    <source>
        <dbReference type="Proteomes" id="UP000242682"/>
    </source>
</evidence>
<dbReference type="EMBL" id="PYAT01000001">
    <property type="protein sequence ID" value="PSL41946.1"/>
    <property type="molecule type" value="Genomic_DNA"/>
</dbReference>
<accession>A0A2P8H6U4</accession>
<comment type="caution">
    <text evidence="2">The sequence shown here is derived from an EMBL/GenBank/DDBJ whole genome shotgun (WGS) entry which is preliminary data.</text>
</comment>
<keyword evidence="3" id="KW-1185">Reference proteome</keyword>
<proteinExistence type="predicted"/>
<dbReference type="InterPro" id="IPR048427">
    <property type="entry name" value="YpoC"/>
</dbReference>